<dbReference type="EMBL" id="SDEE01001709">
    <property type="protein sequence ID" value="RXW11656.1"/>
    <property type="molecule type" value="Genomic_DNA"/>
</dbReference>
<dbReference type="SUPFAM" id="SSF56672">
    <property type="entry name" value="DNA/RNA polymerases"/>
    <property type="match status" value="1"/>
</dbReference>
<comment type="caution">
    <text evidence="2">The sequence shown here is derived from an EMBL/GenBank/DDBJ whole genome shotgun (WGS) entry which is preliminary data.</text>
</comment>
<dbReference type="OrthoDB" id="6776860at2759"/>
<reference evidence="2 3" key="1">
    <citation type="submission" date="2019-01" db="EMBL/GenBank/DDBJ databases">
        <title>Draft genome sequence of Psathyrella aberdarensis IHI B618.</title>
        <authorList>
            <person name="Buettner E."/>
            <person name="Kellner H."/>
        </authorList>
    </citation>
    <scope>NUCLEOTIDE SEQUENCE [LARGE SCALE GENOMIC DNA]</scope>
    <source>
        <strain evidence="2 3">IHI B618</strain>
    </source>
</reference>
<name>A0A4Q2CZR1_9AGAR</name>
<dbReference type="InterPro" id="IPR043502">
    <property type="entry name" value="DNA/RNA_pol_sf"/>
</dbReference>
<protein>
    <submittedName>
        <fullName evidence="2">Uncharacterized protein</fullName>
    </submittedName>
</protein>
<evidence type="ECO:0000313" key="3">
    <source>
        <dbReference type="Proteomes" id="UP000290288"/>
    </source>
</evidence>
<proteinExistence type="predicted"/>
<accession>A0A4Q2CZR1</accession>
<keyword evidence="3" id="KW-1185">Reference proteome</keyword>
<gene>
    <name evidence="2" type="ORF">EST38_g14198</name>
</gene>
<sequence length="389" mass="44678">YVTLDLLFKTRKDFIKISVEAYVVKGMTTDFLLGNDFAEQYDLSIERRNGNSRLRFGDIEHYVEANLTDPRLQLFKDEEGNSFKVLVQPDYARNIGRARAHRKAQVKKRRHRQKFKLLEVRSRFDYHIAPETTKLVHIDSSFPSESNSYIIERSAFTNSTPEEMYTIPETLISRDKPFVWVTNFAKLPITINSGQLLGHLSDPRLVYTSTNQVSREESQQLHNYARLIRKLDSGPNTLFSISQQGEPESVISREESNLPINQPLEGGPKTSEIPEDVPKKEDLESEIDVSSNLDENQQKRMKDILRQNLPAFAFDGNLGNYCEEVEIPMKGSVKPISVPPYPLSPANRETVDAQMDAWLKLEVIEPSRSPWAAPVFIVHRNDRKKSCRP</sequence>
<feature type="non-terminal residue" evidence="2">
    <location>
        <position position="1"/>
    </location>
</feature>
<dbReference type="Gene3D" id="3.10.10.10">
    <property type="entry name" value="HIV Type 1 Reverse Transcriptase, subunit A, domain 1"/>
    <property type="match status" value="1"/>
</dbReference>
<dbReference type="AlphaFoldDB" id="A0A4Q2CZR1"/>
<dbReference type="STRING" id="2316362.A0A4Q2CZR1"/>
<evidence type="ECO:0000256" key="1">
    <source>
        <dbReference type="SAM" id="MobiDB-lite"/>
    </source>
</evidence>
<evidence type="ECO:0000313" key="2">
    <source>
        <dbReference type="EMBL" id="RXW11656.1"/>
    </source>
</evidence>
<dbReference type="Proteomes" id="UP000290288">
    <property type="component" value="Unassembled WGS sequence"/>
</dbReference>
<feature type="region of interest" description="Disordered" evidence="1">
    <location>
        <begin position="243"/>
        <end position="286"/>
    </location>
</feature>
<organism evidence="2 3">
    <name type="scientific">Candolleomyces aberdarensis</name>
    <dbReference type="NCBI Taxonomy" id="2316362"/>
    <lineage>
        <taxon>Eukaryota</taxon>
        <taxon>Fungi</taxon>
        <taxon>Dikarya</taxon>
        <taxon>Basidiomycota</taxon>
        <taxon>Agaricomycotina</taxon>
        <taxon>Agaricomycetes</taxon>
        <taxon>Agaricomycetidae</taxon>
        <taxon>Agaricales</taxon>
        <taxon>Agaricineae</taxon>
        <taxon>Psathyrellaceae</taxon>
        <taxon>Candolleomyces</taxon>
    </lineage>
</organism>